<dbReference type="EMBL" id="CAJVPV010001770">
    <property type="protein sequence ID" value="CAG8507715.1"/>
    <property type="molecule type" value="Genomic_DNA"/>
</dbReference>
<dbReference type="InterPro" id="IPR001810">
    <property type="entry name" value="F-box_dom"/>
</dbReference>
<dbReference type="Proteomes" id="UP000789342">
    <property type="component" value="Unassembled WGS sequence"/>
</dbReference>
<dbReference type="SUPFAM" id="SSF52047">
    <property type="entry name" value="RNI-like"/>
    <property type="match status" value="1"/>
</dbReference>
<proteinExistence type="predicted"/>
<name>A0A9N8ZTF4_9GLOM</name>
<comment type="caution">
    <text evidence="2">The sequence shown here is derived from an EMBL/GenBank/DDBJ whole genome shotgun (WGS) entry which is preliminary data.</text>
</comment>
<gene>
    <name evidence="2" type="ORF">AMORRO_LOCUS3571</name>
</gene>
<evidence type="ECO:0000313" key="2">
    <source>
        <dbReference type="EMBL" id="CAG8507715.1"/>
    </source>
</evidence>
<dbReference type="Gene3D" id="3.80.10.10">
    <property type="entry name" value="Ribonuclease Inhibitor"/>
    <property type="match status" value="1"/>
</dbReference>
<keyword evidence="3" id="KW-1185">Reference proteome</keyword>
<organism evidence="2 3">
    <name type="scientific">Acaulospora morrowiae</name>
    <dbReference type="NCBI Taxonomy" id="94023"/>
    <lineage>
        <taxon>Eukaryota</taxon>
        <taxon>Fungi</taxon>
        <taxon>Fungi incertae sedis</taxon>
        <taxon>Mucoromycota</taxon>
        <taxon>Glomeromycotina</taxon>
        <taxon>Glomeromycetes</taxon>
        <taxon>Diversisporales</taxon>
        <taxon>Acaulosporaceae</taxon>
        <taxon>Acaulospora</taxon>
    </lineage>
</organism>
<dbReference type="AlphaFoldDB" id="A0A9N8ZTF4"/>
<dbReference type="InterPro" id="IPR032675">
    <property type="entry name" value="LRR_dom_sf"/>
</dbReference>
<dbReference type="InterPro" id="IPR036047">
    <property type="entry name" value="F-box-like_dom_sf"/>
</dbReference>
<dbReference type="OrthoDB" id="2351154at2759"/>
<sequence length="518" mass="61360">MKTFEDLPCECILEIFLYFEDNYSTLYRCLLVSRYWCKLVVPILWRNPFHYWWRSSSRPVENIIENNWHLLRRTYMATLNEVEKEILHPYDKRYNPSQPLFQYSSYLEKFSFADIAKIIVECWKGRNKSVNLFKKIRIERLGRIMTAIFQLVLRTSSLREIEIFDYYGVRNDKQFTYDILNVISFSSYQPIFSQLRNLTIHIKQGPYIKELLRNSSKLCTNLERLEYKIERYIDPKTVDSFADIITAQSSLKKFSMKIHEIVYQRRFISHLDSQKESLTSLSLHHVNFSTISLNSIAKFIKLESMELHSCYWPTKGSCEMFMQSSIQLKSLTFDTFYFDDMLLPTLIEKGGKNLLNLYIDKVSEKVVMALSQFCPNISKFTLHHKIQDYNMFMIYLKVSRISQLVIKSYSISVELLSVLARYVPSSLEEIYLCCHFRPGFLAIFLIDYNDLSLNTLKTLRIKDLDGYSHEYLKVIERHVVYNALKTIVIETTVCVDKSSNLIQNIRKKGINIILQEVF</sequence>
<reference evidence="2" key="1">
    <citation type="submission" date="2021-06" db="EMBL/GenBank/DDBJ databases">
        <authorList>
            <person name="Kallberg Y."/>
            <person name="Tangrot J."/>
            <person name="Rosling A."/>
        </authorList>
    </citation>
    <scope>NUCLEOTIDE SEQUENCE</scope>
    <source>
        <strain evidence="2">CL551</strain>
    </source>
</reference>
<evidence type="ECO:0000259" key="1">
    <source>
        <dbReference type="Pfam" id="PF12937"/>
    </source>
</evidence>
<feature type="domain" description="F-box" evidence="1">
    <location>
        <begin position="4"/>
        <end position="49"/>
    </location>
</feature>
<protein>
    <submittedName>
        <fullName evidence="2">7525_t:CDS:1</fullName>
    </submittedName>
</protein>
<dbReference type="SUPFAM" id="SSF81383">
    <property type="entry name" value="F-box domain"/>
    <property type="match status" value="1"/>
</dbReference>
<evidence type="ECO:0000313" key="3">
    <source>
        <dbReference type="Proteomes" id="UP000789342"/>
    </source>
</evidence>
<dbReference type="Pfam" id="PF12937">
    <property type="entry name" value="F-box-like"/>
    <property type="match status" value="1"/>
</dbReference>
<accession>A0A9N8ZTF4</accession>